<evidence type="ECO:0000313" key="2">
    <source>
        <dbReference type="EMBL" id="MCC2129644.1"/>
    </source>
</evidence>
<dbReference type="InterPro" id="IPR042215">
    <property type="entry name" value="CarD-like_C"/>
</dbReference>
<name>A0AAE3AE48_9FIRM</name>
<proteinExistence type="predicted"/>
<dbReference type="Gene3D" id="2.40.10.170">
    <property type="match status" value="1"/>
</dbReference>
<evidence type="ECO:0000259" key="1">
    <source>
        <dbReference type="SMART" id="SM01058"/>
    </source>
</evidence>
<dbReference type="Proteomes" id="UP001199319">
    <property type="component" value="Unassembled WGS sequence"/>
</dbReference>
<dbReference type="Pfam" id="PF02559">
    <property type="entry name" value="CarD_TRCF_RID"/>
    <property type="match status" value="1"/>
</dbReference>
<dbReference type="SMART" id="SM01058">
    <property type="entry name" value="CarD_TRCF"/>
    <property type="match status" value="1"/>
</dbReference>
<dbReference type="InterPro" id="IPR003711">
    <property type="entry name" value="CarD-like/TRCF_RID"/>
</dbReference>
<comment type="caution">
    <text evidence="2">The sequence shown here is derived from an EMBL/GenBank/DDBJ whole genome shotgun (WGS) entry which is preliminary data.</text>
</comment>
<protein>
    <submittedName>
        <fullName evidence="2">CarD family transcriptional regulator</fullName>
    </submittedName>
</protein>
<keyword evidence="3" id="KW-1185">Reference proteome</keyword>
<evidence type="ECO:0000313" key="3">
    <source>
        <dbReference type="Proteomes" id="UP001199319"/>
    </source>
</evidence>
<accession>A0AAE3AE48</accession>
<feature type="domain" description="CarD-like/TRCF RNAP-interacting" evidence="1">
    <location>
        <begin position="1"/>
        <end position="101"/>
    </location>
</feature>
<dbReference type="Gene3D" id="1.20.58.1290">
    <property type="entry name" value="CarD-like, C-terminal domain"/>
    <property type="match status" value="1"/>
</dbReference>
<sequence>MFAAGEMVVYGGEGVCRVEGVGTPSLPGMDKTRLYYTLAPLYRSGQVMTPVDTRVLMRPLLTGQEVQELIAQLDQLPEEQAESHNTRAIKDLYHQVVASYDCKRLAGLIKGVCRRRSWAIHHGRKVSQMDERYLRRAEDALYGELGAVLGLPREDVPAYIRQTWPKWPLF</sequence>
<reference evidence="2" key="1">
    <citation type="submission" date="2021-10" db="EMBL/GenBank/DDBJ databases">
        <title>Anaerobic single-cell dispensing facilitates the cultivation of human gut bacteria.</title>
        <authorList>
            <person name="Afrizal A."/>
        </authorList>
    </citation>
    <scope>NUCLEOTIDE SEQUENCE</scope>
    <source>
        <strain evidence="2">CLA-AA-H272</strain>
    </source>
</reference>
<dbReference type="AlphaFoldDB" id="A0AAE3AE48"/>
<organism evidence="2 3">
    <name type="scientific">Brotocaccenecus cirricatena</name>
    <dbReference type="NCBI Taxonomy" id="3064195"/>
    <lineage>
        <taxon>Bacteria</taxon>
        <taxon>Bacillati</taxon>
        <taxon>Bacillota</taxon>
        <taxon>Clostridia</taxon>
        <taxon>Eubacteriales</taxon>
        <taxon>Oscillospiraceae</taxon>
        <taxon>Brotocaccenecus</taxon>
    </lineage>
</organism>
<gene>
    <name evidence="2" type="ORF">LKD37_08965</name>
</gene>
<dbReference type="RefSeq" id="WP_349048646.1">
    <property type="nucleotide sequence ID" value="NZ_JBBNJF010000110.1"/>
</dbReference>
<dbReference type="EMBL" id="JAJEPW010000023">
    <property type="protein sequence ID" value="MCC2129644.1"/>
    <property type="molecule type" value="Genomic_DNA"/>
</dbReference>